<evidence type="ECO:0000256" key="9">
    <source>
        <dbReference type="SAM" id="Phobius"/>
    </source>
</evidence>
<dbReference type="EMBL" id="JAJSOF020000017">
    <property type="protein sequence ID" value="KAJ4439882.1"/>
    <property type="molecule type" value="Genomic_DNA"/>
</dbReference>
<feature type="transmembrane region" description="Helical" evidence="9">
    <location>
        <begin position="307"/>
        <end position="331"/>
    </location>
</feature>
<dbReference type="SUPFAM" id="SSF161111">
    <property type="entry name" value="Cation efflux protein transmembrane domain-like"/>
    <property type="match status" value="1"/>
</dbReference>
<keyword evidence="5" id="KW-0864">Zinc transport</keyword>
<evidence type="ECO:0000256" key="2">
    <source>
        <dbReference type="ARBA" id="ARBA00008873"/>
    </source>
</evidence>
<feature type="transmembrane region" description="Helical" evidence="9">
    <location>
        <begin position="227"/>
        <end position="250"/>
    </location>
</feature>
<accession>A0ABQ8T1S4</accession>
<dbReference type="Pfam" id="PF16916">
    <property type="entry name" value="ZT_dimer"/>
    <property type="match status" value="1"/>
</dbReference>
<dbReference type="NCBIfam" id="TIGR01297">
    <property type="entry name" value="CDF"/>
    <property type="match status" value="1"/>
</dbReference>
<dbReference type="InterPro" id="IPR050681">
    <property type="entry name" value="CDF/SLC30A"/>
</dbReference>
<feature type="domain" description="Cation efflux protein transmembrane" evidence="10">
    <location>
        <begin position="157"/>
        <end position="365"/>
    </location>
</feature>
<proteinExistence type="inferred from homology"/>
<keyword evidence="7" id="KW-0406">Ion transport</keyword>
<feature type="transmembrane region" description="Helical" evidence="9">
    <location>
        <begin position="337"/>
        <end position="357"/>
    </location>
</feature>
<keyword evidence="3" id="KW-0813">Transport</keyword>
<evidence type="ECO:0000259" key="11">
    <source>
        <dbReference type="Pfam" id="PF16916"/>
    </source>
</evidence>
<dbReference type="InterPro" id="IPR058533">
    <property type="entry name" value="Cation_efflux_TM"/>
</dbReference>
<evidence type="ECO:0000256" key="7">
    <source>
        <dbReference type="ARBA" id="ARBA00023065"/>
    </source>
</evidence>
<evidence type="ECO:0000256" key="1">
    <source>
        <dbReference type="ARBA" id="ARBA00004141"/>
    </source>
</evidence>
<comment type="subcellular location">
    <subcellularLocation>
        <location evidence="1">Membrane</location>
        <topology evidence="1">Multi-pass membrane protein</topology>
    </subcellularLocation>
</comment>
<keyword evidence="8 9" id="KW-0472">Membrane</keyword>
<reference evidence="12 13" key="1">
    <citation type="journal article" date="2022" name="Allergy">
        <title>Genome assembly and annotation of Periplaneta americana reveal a comprehensive cockroach allergen profile.</title>
        <authorList>
            <person name="Wang L."/>
            <person name="Xiong Q."/>
            <person name="Saelim N."/>
            <person name="Wang L."/>
            <person name="Nong W."/>
            <person name="Wan A.T."/>
            <person name="Shi M."/>
            <person name="Liu X."/>
            <person name="Cao Q."/>
            <person name="Hui J.H.L."/>
            <person name="Sookrung N."/>
            <person name="Leung T.F."/>
            <person name="Tungtrongchitr A."/>
            <person name="Tsui S.K.W."/>
        </authorList>
    </citation>
    <scope>NUCLEOTIDE SEQUENCE [LARGE SCALE GENOMIC DNA]</scope>
    <source>
        <strain evidence="12">PWHHKU_190912</strain>
    </source>
</reference>
<evidence type="ECO:0000256" key="6">
    <source>
        <dbReference type="ARBA" id="ARBA00022989"/>
    </source>
</evidence>
<evidence type="ECO:0000259" key="10">
    <source>
        <dbReference type="Pfam" id="PF01545"/>
    </source>
</evidence>
<protein>
    <recommendedName>
        <fullName evidence="14">Zinc transporter 2</fullName>
    </recommendedName>
</protein>
<evidence type="ECO:0000313" key="13">
    <source>
        <dbReference type="Proteomes" id="UP001148838"/>
    </source>
</evidence>
<keyword evidence="6 9" id="KW-1133">Transmembrane helix</keyword>
<gene>
    <name evidence="12" type="ORF">ANN_08011</name>
</gene>
<name>A0ABQ8T1S4_PERAM</name>
<organism evidence="12 13">
    <name type="scientific">Periplaneta americana</name>
    <name type="common">American cockroach</name>
    <name type="synonym">Blatta americana</name>
    <dbReference type="NCBI Taxonomy" id="6978"/>
    <lineage>
        <taxon>Eukaryota</taxon>
        <taxon>Metazoa</taxon>
        <taxon>Ecdysozoa</taxon>
        <taxon>Arthropoda</taxon>
        <taxon>Hexapoda</taxon>
        <taxon>Insecta</taxon>
        <taxon>Pterygota</taxon>
        <taxon>Neoptera</taxon>
        <taxon>Polyneoptera</taxon>
        <taxon>Dictyoptera</taxon>
        <taxon>Blattodea</taxon>
        <taxon>Blattoidea</taxon>
        <taxon>Blattidae</taxon>
        <taxon>Blattinae</taxon>
        <taxon>Periplaneta</taxon>
    </lineage>
</organism>
<comment type="caution">
    <text evidence="12">The sequence shown here is derived from an EMBL/GenBank/DDBJ whole genome shotgun (WGS) entry which is preliminary data.</text>
</comment>
<dbReference type="InterPro" id="IPR027470">
    <property type="entry name" value="Cation_efflux_CTD"/>
</dbReference>
<keyword evidence="5" id="KW-0862">Zinc</keyword>
<dbReference type="PANTHER" id="PTHR11562:SF84">
    <property type="entry name" value="LD05335P"/>
    <property type="match status" value="1"/>
</dbReference>
<feature type="transmembrane region" description="Helical" evidence="9">
    <location>
        <begin position="187"/>
        <end position="206"/>
    </location>
</feature>
<feature type="transmembrane region" description="Helical" evidence="9">
    <location>
        <begin position="157"/>
        <end position="181"/>
    </location>
</feature>
<evidence type="ECO:0008006" key="14">
    <source>
        <dbReference type="Google" id="ProtNLM"/>
    </source>
</evidence>
<evidence type="ECO:0000256" key="5">
    <source>
        <dbReference type="ARBA" id="ARBA00022906"/>
    </source>
</evidence>
<keyword evidence="13" id="KW-1185">Reference proteome</keyword>
<evidence type="ECO:0000256" key="3">
    <source>
        <dbReference type="ARBA" id="ARBA00022448"/>
    </source>
</evidence>
<dbReference type="Gene3D" id="1.20.1510.10">
    <property type="entry name" value="Cation efflux protein transmembrane domain"/>
    <property type="match status" value="1"/>
</dbReference>
<evidence type="ECO:0000256" key="4">
    <source>
        <dbReference type="ARBA" id="ARBA00022692"/>
    </source>
</evidence>
<dbReference type="Proteomes" id="UP001148838">
    <property type="component" value="Unassembled WGS sequence"/>
</dbReference>
<sequence length="482" mass="53133">MANFYDETNVCEHQYSGRINPLSEDIILLEEESRSSLPLLGNSDEPATFCVRCRSMSNSSFMTNHDTELRNPAAMTEWDNRNIFPHECNGHDTVFNSSLSSQYIITSTGDGADMPLLTDGEGFGNVAVNPSNISSDELDHCHITSSSHGGTAAWQQLLAATVMCLLFMVAEVVGGYLAGSLAVMSDAAHLLSDFVGFLVSLFALWLGRRTPTRRLSFGYHRAEILGALLSITIIWVMTGGFVYLAVLRVVHQDFTIKADTMMVVAAIGVVINIVMGLVLHGACHGLGHRHSHRDCSKHQRNINVRAAVIHVLGDLIQSVGVLVSAIVIKFFPEVKLVDPICTFLFSLLVLATTLPVLRDAAHVLMEGFPRHLDYSLIVSSLHSLEGVQAVHSLHVWSLTLNKNALAVHLAVDDRWKSDQLQLKAEGYSEMFVPDRSADSDLVLQRALCLVRRKFDIQNATVQVERYCAATMQNCMQCQILKD</sequence>
<keyword evidence="4 9" id="KW-0812">Transmembrane</keyword>
<feature type="transmembrane region" description="Helical" evidence="9">
    <location>
        <begin position="262"/>
        <end position="286"/>
    </location>
</feature>
<evidence type="ECO:0000256" key="8">
    <source>
        <dbReference type="ARBA" id="ARBA00023136"/>
    </source>
</evidence>
<dbReference type="InterPro" id="IPR002524">
    <property type="entry name" value="Cation_efflux"/>
</dbReference>
<feature type="domain" description="Cation efflux protein cytoplasmic" evidence="11">
    <location>
        <begin position="369"/>
        <end position="418"/>
    </location>
</feature>
<dbReference type="PANTHER" id="PTHR11562">
    <property type="entry name" value="CATION EFFLUX PROTEIN/ ZINC TRANSPORTER"/>
    <property type="match status" value="1"/>
</dbReference>
<evidence type="ECO:0000313" key="12">
    <source>
        <dbReference type="EMBL" id="KAJ4439882.1"/>
    </source>
</evidence>
<dbReference type="Pfam" id="PF01545">
    <property type="entry name" value="Cation_efflux"/>
    <property type="match status" value="1"/>
</dbReference>
<comment type="similarity">
    <text evidence="2">Belongs to the cation diffusion facilitator (CDF) transporter (TC 2.A.4) family. SLC30A subfamily.</text>
</comment>
<dbReference type="InterPro" id="IPR027469">
    <property type="entry name" value="Cation_efflux_TMD_sf"/>
</dbReference>